<evidence type="ECO:0000256" key="2">
    <source>
        <dbReference type="RuleBase" id="RU362080"/>
    </source>
</evidence>
<protein>
    <recommendedName>
        <fullName evidence="2">Antitoxin</fullName>
    </recommendedName>
</protein>
<comment type="caution">
    <text evidence="3">The sequence shown here is derived from an EMBL/GenBank/DDBJ whole genome shotgun (WGS) entry which is preliminary data.</text>
</comment>
<evidence type="ECO:0000256" key="1">
    <source>
        <dbReference type="ARBA" id="ARBA00009981"/>
    </source>
</evidence>
<dbReference type="EMBL" id="JAHHGZ010000023">
    <property type="protein sequence ID" value="MBW4669647.1"/>
    <property type="molecule type" value="Genomic_DNA"/>
</dbReference>
<evidence type="ECO:0000313" key="4">
    <source>
        <dbReference type="Proteomes" id="UP000729701"/>
    </source>
</evidence>
<dbReference type="Pfam" id="PF02604">
    <property type="entry name" value="PhdYeFM_antitox"/>
    <property type="match status" value="1"/>
</dbReference>
<proteinExistence type="inferred from homology"/>
<sequence>MQHFSVTEIQNTDSEVLNQAAIEPVLLTAESQPTYVIMSVENYEQLINRLAQLEDLAIAQEAQTALSTSRMVGAETFTAELKRLAAQDSDGIILNRSNTGRV</sequence>
<comment type="function">
    <text evidence="2">Antitoxin component of a type II toxin-antitoxin (TA) system.</text>
</comment>
<dbReference type="InterPro" id="IPR006442">
    <property type="entry name" value="Antitoxin_Phd/YefM"/>
</dbReference>
<dbReference type="SUPFAM" id="SSF143120">
    <property type="entry name" value="YefM-like"/>
    <property type="match status" value="1"/>
</dbReference>
<reference evidence="3" key="1">
    <citation type="submission" date="2021-05" db="EMBL/GenBank/DDBJ databases">
        <authorList>
            <person name="Pietrasiak N."/>
            <person name="Ward R."/>
            <person name="Stajich J.E."/>
            <person name="Kurbessoian T."/>
        </authorList>
    </citation>
    <scope>NUCLEOTIDE SEQUENCE</scope>
    <source>
        <strain evidence="3">GSE-NOS-MK-12-04C</strain>
    </source>
</reference>
<dbReference type="InterPro" id="IPR036165">
    <property type="entry name" value="YefM-like_sf"/>
</dbReference>
<accession>A0A951QPD9</accession>
<dbReference type="Proteomes" id="UP000729701">
    <property type="component" value="Unassembled WGS sequence"/>
</dbReference>
<name>A0A951QPD9_9CYAN</name>
<comment type="similarity">
    <text evidence="1 2">Belongs to the phD/YefM antitoxin family.</text>
</comment>
<organism evidence="3 4">
    <name type="scientific">Cyanomargarita calcarea GSE-NOS-MK-12-04C</name>
    <dbReference type="NCBI Taxonomy" id="2839659"/>
    <lineage>
        <taxon>Bacteria</taxon>
        <taxon>Bacillati</taxon>
        <taxon>Cyanobacteriota</taxon>
        <taxon>Cyanophyceae</taxon>
        <taxon>Nostocales</taxon>
        <taxon>Cyanomargaritaceae</taxon>
        <taxon>Cyanomargarita</taxon>
    </lineage>
</organism>
<dbReference type="NCBIfam" id="TIGR01552">
    <property type="entry name" value="phd_fam"/>
    <property type="match status" value="1"/>
</dbReference>
<gene>
    <name evidence="3" type="ORF">KME60_20085</name>
</gene>
<reference evidence="3" key="2">
    <citation type="journal article" date="2022" name="Microbiol. Resour. Announc.">
        <title>Metagenome Sequencing to Explore Phylogenomics of Terrestrial Cyanobacteria.</title>
        <authorList>
            <person name="Ward R.D."/>
            <person name="Stajich J.E."/>
            <person name="Johansen J.R."/>
            <person name="Huntemann M."/>
            <person name="Clum A."/>
            <person name="Foster B."/>
            <person name="Foster B."/>
            <person name="Roux S."/>
            <person name="Palaniappan K."/>
            <person name="Varghese N."/>
            <person name="Mukherjee S."/>
            <person name="Reddy T.B.K."/>
            <person name="Daum C."/>
            <person name="Copeland A."/>
            <person name="Chen I.A."/>
            <person name="Ivanova N.N."/>
            <person name="Kyrpides N.C."/>
            <person name="Shapiro N."/>
            <person name="Eloe-Fadrosh E.A."/>
            <person name="Pietrasiak N."/>
        </authorList>
    </citation>
    <scope>NUCLEOTIDE SEQUENCE</scope>
    <source>
        <strain evidence="3">GSE-NOS-MK-12-04C</strain>
    </source>
</reference>
<dbReference type="AlphaFoldDB" id="A0A951QPD9"/>
<evidence type="ECO:0000313" key="3">
    <source>
        <dbReference type="EMBL" id="MBW4669647.1"/>
    </source>
</evidence>